<organism evidence="1 2">
    <name type="scientific">Seiridium unicorne</name>
    <dbReference type="NCBI Taxonomy" id="138068"/>
    <lineage>
        <taxon>Eukaryota</taxon>
        <taxon>Fungi</taxon>
        <taxon>Dikarya</taxon>
        <taxon>Ascomycota</taxon>
        <taxon>Pezizomycotina</taxon>
        <taxon>Sordariomycetes</taxon>
        <taxon>Xylariomycetidae</taxon>
        <taxon>Amphisphaeriales</taxon>
        <taxon>Sporocadaceae</taxon>
        <taxon>Seiridium</taxon>
    </lineage>
</organism>
<dbReference type="Proteomes" id="UP001408356">
    <property type="component" value="Unassembled WGS sequence"/>
</dbReference>
<dbReference type="InterPro" id="IPR029032">
    <property type="entry name" value="AhpD-like"/>
</dbReference>
<sequence>MAPSLIVSAMTPAFLATLRNHPTLPRHSWYIIAASALTILNRPDEIARVYSFAMERGSHGAELRPSQEDRLAISRRIREALIKTSAVGGVPKTINSLLSLKQVTPEELLDEPGSPSPTGRPKDVYEVQSSEILERGRSFFDKIYGKIAKRIMGQMDRSGTEDLGLAARLVYGHILSNTSILSPTETSFVLIAGLIPQDVNPQLKGHLRGALNLGATVEEVRAVREVTMLICDAFGMKRLAEDAVGGWGWRSEVANV</sequence>
<dbReference type="Gene3D" id="1.20.1290.10">
    <property type="entry name" value="AhpD-like"/>
    <property type="match status" value="1"/>
</dbReference>
<proteinExistence type="predicted"/>
<protein>
    <submittedName>
        <fullName evidence="1">Carboxymuconolactone decarboxylase-like domain-containing protein</fullName>
    </submittedName>
</protein>
<evidence type="ECO:0000313" key="1">
    <source>
        <dbReference type="EMBL" id="KAK9422078.1"/>
    </source>
</evidence>
<evidence type="ECO:0000313" key="2">
    <source>
        <dbReference type="Proteomes" id="UP001408356"/>
    </source>
</evidence>
<accession>A0ABR2V588</accession>
<dbReference type="InterPro" id="IPR052999">
    <property type="entry name" value="PTS1_Protein"/>
</dbReference>
<gene>
    <name evidence="1" type="ORF">SUNI508_05086</name>
</gene>
<dbReference type="PANTHER" id="PTHR28180">
    <property type="entry name" value="CONSERVED MITOCHONDRIAL PROTEIN-RELATED"/>
    <property type="match status" value="1"/>
</dbReference>
<comment type="caution">
    <text evidence="1">The sequence shown here is derived from an EMBL/GenBank/DDBJ whole genome shotgun (WGS) entry which is preliminary data.</text>
</comment>
<name>A0ABR2V588_9PEZI</name>
<keyword evidence="2" id="KW-1185">Reference proteome</keyword>
<reference evidence="1 2" key="1">
    <citation type="journal article" date="2024" name="J. Plant Pathol.">
        <title>Sequence and assembly of the genome of Seiridium unicorne, isolate CBS 538.82, causal agent of cypress canker disease.</title>
        <authorList>
            <person name="Scali E."/>
            <person name="Rocca G.D."/>
            <person name="Danti R."/>
            <person name="Garbelotto M."/>
            <person name="Barberini S."/>
            <person name="Baroncelli R."/>
            <person name="Emiliani G."/>
        </authorList>
    </citation>
    <scope>NUCLEOTIDE SEQUENCE [LARGE SCALE GENOMIC DNA]</scope>
    <source>
        <strain evidence="1 2">BM-138-508</strain>
    </source>
</reference>
<dbReference type="SUPFAM" id="SSF69118">
    <property type="entry name" value="AhpD-like"/>
    <property type="match status" value="1"/>
</dbReference>
<dbReference type="EMBL" id="JARVKF010000135">
    <property type="protein sequence ID" value="KAK9422078.1"/>
    <property type="molecule type" value="Genomic_DNA"/>
</dbReference>
<dbReference type="PANTHER" id="PTHR28180:SF2">
    <property type="entry name" value="PEROXISOMAL PROTEIN 2"/>
    <property type="match status" value="1"/>
</dbReference>